<keyword evidence="6" id="KW-1185">Reference proteome</keyword>
<dbReference type="InterPro" id="IPR009878">
    <property type="entry name" value="Phlebovirus_G2_fusion"/>
</dbReference>
<feature type="compositionally biased region" description="Polar residues" evidence="1">
    <location>
        <begin position="1485"/>
        <end position="1495"/>
    </location>
</feature>
<organism evidence="5 6">
    <name type="scientific">Necator americanus</name>
    <name type="common">Human hookworm</name>
    <dbReference type="NCBI Taxonomy" id="51031"/>
    <lineage>
        <taxon>Eukaryota</taxon>
        <taxon>Metazoa</taxon>
        <taxon>Ecdysozoa</taxon>
        <taxon>Nematoda</taxon>
        <taxon>Chromadorea</taxon>
        <taxon>Rhabditida</taxon>
        <taxon>Rhabditina</taxon>
        <taxon>Rhabditomorpha</taxon>
        <taxon>Strongyloidea</taxon>
        <taxon>Ancylostomatidae</taxon>
        <taxon>Bunostominae</taxon>
        <taxon>Necator</taxon>
    </lineage>
</organism>
<gene>
    <name evidence="5" type="primary">Necator_chrV.g19128</name>
    <name evidence="5" type="ORF">RB195_014336</name>
</gene>
<evidence type="ECO:0000256" key="2">
    <source>
        <dbReference type="SAM" id="Phobius"/>
    </source>
</evidence>
<dbReference type="Pfam" id="PF07245">
    <property type="entry name" value="Phlebovirus_G2"/>
    <property type="match status" value="1"/>
</dbReference>
<evidence type="ECO:0000259" key="3">
    <source>
        <dbReference type="Pfam" id="PF07245"/>
    </source>
</evidence>
<proteinExistence type="predicted"/>
<dbReference type="Pfam" id="PF05380">
    <property type="entry name" value="Peptidase_A17"/>
    <property type="match status" value="1"/>
</dbReference>
<feature type="compositionally biased region" description="Polar residues" evidence="1">
    <location>
        <begin position="545"/>
        <end position="555"/>
    </location>
</feature>
<protein>
    <recommendedName>
        <fullName evidence="7">DUF5641 domain-containing protein</fullName>
    </recommendedName>
</protein>
<feature type="domain" description="DUF5641" evidence="4">
    <location>
        <begin position="1374"/>
        <end position="1471"/>
    </location>
</feature>
<dbReference type="InterPro" id="IPR043128">
    <property type="entry name" value="Rev_trsase/Diguanyl_cyclase"/>
</dbReference>
<evidence type="ECO:0000259" key="4">
    <source>
        <dbReference type="Pfam" id="PF18701"/>
    </source>
</evidence>
<dbReference type="Pfam" id="PF18701">
    <property type="entry name" value="DUF5641"/>
    <property type="match status" value="1"/>
</dbReference>
<sequence>MPDDVLIFAKRKELIEKKIFGNFSILTAYLRFLVMPSRLRSRTADSEKRASYLNPSKTSKITLLLQSLEDEYSGLKSVVELCKETAGPNQPPSEEQALRVYCEQRRCELQIALDNVEKKLTALKEVYQSIMQTYKEATKPEKKEMLSEMEELKQKANFRVLMQDGECMSCEDDEYEDLDPCSLLSNADQKRSAQNPTTYHTSAEQHLELSPALRVKYPQLKLPHFDGQNESWEEFWGTFSLIIDQNSQLNDLEKILYLKDSIRGKAQQAIRSIPMRSFNYRLIVDVLQKKYGNKGNNGSKIVQRLMNIPQATSRAASCVATLDQVKDLVFQMIATGYDIRKKHDPLWIDTILAKFSYEIIKDCMKTITSGSRLTVGTLLEELQDNVSSRALFENRYSSLTSSHRRVDTSEQLTRANVSRTVNCIFCQRTNHQSENCRAVRLPLDRRQALRGQQVCWKCFSKERRSRDCTRQNCSNCNRDHHTTLCTMDTDRRTPVTPEEVSRSKEQLSDHANSQEKEKRHKNNYRNQSSSMVASEGQPAAEQRNESQSLISSSNLAKEDSHQKQLVLMTVEAQVKNNKTGAYENVLLFLDSGAQCNLIEATLADNLALVHSEPYQCTMYGIGGIEETYIAQKVTAEFRTRFGESVSLTLGTKPVLTKAFPSAALTCSDVQFLKRNNIFLSNTATNGELIKPHILIGVEAYENIVMLDSPPTKLPSGLLAQNTVFGPALFGKSDTVGQTLLAEHVVVACPETLADVKQELRQMYELEGMGISTDEYRKDDTAYDYLDSYAKRIMIEDGRIVAPLPLKDNVVELDSNFKVAVSRLRSLFKFHVSHPEQRTWYIKILDEYKSNDVIEEVPSPEQSSLDNITYYIPHTGVWRSEKPTPLRIVFDASSKSSGKPPLNDVVHTGESFVNKIQDILMTCRWCSILVAGDIQAAFTQIRIIPEHRDLLRFVWLTDPDKPPTHDNIAHYRFIPLPFGIRSSPSVLNMSLTAFLTNSDLPLAKEILDNIYVDNVFLNASTIQEALAKIESSRALFANIGMNLREFSSNSTEVNAGIPQQARCMAKPNKLLDVKYDTITDRLSLTIPFLPKRHMTKRKLVSEVYKLYDLLGLAAPLSLRARMLMRDAVMLKAGWNKPLDPEFLHEWNELCLDISGTVVTIPRSIGSNSKDTGNATLWVFEDASQVVISCCSYVSHPPENDTKGLLCAKTMLSCHFLVSFFLLVPQQRQLPIPRLELLAILISVRLAKTIVTKYRHRLKYVHIVSDSKIALAWRQSSRKLPLFVENQGSIKAENAAFPRDTKQPIYIPNDSEKEQGLPFAKPDMAPLPGDRSVISKTFQNVGCDYLGPFTTDADDDPTYNDATIDTVEQAKEALKFAEEVANSFWNRWHNEYLTELRDAHKAVHKQQKNTSRSQPEIGEIVLIQQDGIVTRSNWPFGRVVEFVKSSDGLIRTAKVLTSSGKTIQRPISKLTPLEISSKIYENDGNKRSTGQKQQQLPTRILPPRKAKQNKKYHDEFPNEEELSHSHIVATSNTIATRFLYPLLVLALAHTSNASHILCAEGKVSVKPPSDTYTLCLNDACRNRTVNDTSTFVLPPSAHHSHVNVTLHSHAEASGRQGKMCRRSKFCDDKTIFTLSLLGNPHCWPFGAIFTAVCIVATAILLVVLCSMVVKKIVPKCSTHPITKLRNQSPAVRTHVDMRPSKFVVVALLALTTVPSETHACQHPHTRHSTELVCNDSNMCTIEYEREFLFNKLHREVCVYLKYRNQTIGNLEISLERTRHKCNKETLFSRDTSPRVFSKKRCPFMGSCLGDTCFNLRANDSVPELREAEVYPGYSKCSETCGGIICGCLGLPLAGCLFYRVAHMPLDNVVYQIYRCPSWSPEVHLRVRPTSAGKETSQSVQLYPYVQQNVTGWNMGVFSLQYLFAAAANRRFAESLKTHMILDDRFKVAVECPSADAALRRFNSCRNRIMCACSTNSNAARCLCPQHTFRAMRNSTAVLPLSTVHYNISAADTVSIDSHEAEVTVAITSRKEIQMI</sequence>
<dbReference type="InterPro" id="IPR040676">
    <property type="entry name" value="DUF5641"/>
</dbReference>
<feature type="region of interest" description="Disordered" evidence="1">
    <location>
        <begin position="1477"/>
        <end position="1496"/>
    </location>
</feature>
<dbReference type="Pfam" id="PF03564">
    <property type="entry name" value="DUF1759"/>
    <property type="match status" value="1"/>
</dbReference>
<feature type="domain" description="Phlebovirus glycoprotein G2 fusion" evidence="3">
    <location>
        <begin position="1718"/>
        <end position="2015"/>
    </location>
</feature>
<feature type="compositionally biased region" description="Basic and acidic residues" evidence="1">
    <location>
        <begin position="488"/>
        <end position="517"/>
    </location>
</feature>
<dbReference type="InterPro" id="IPR005312">
    <property type="entry name" value="DUF1759"/>
</dbReference>
<feature type="region of interest" description="Disordered" evidence="1">
    <location>
        <begin position="488"/>
        <end position="556"/>
    </location>
</feature>
<keyword evidence="2" id="KW-0812">Transmembrane</keyword>
<dbReference type="InterPro" id="IPR008042">
    <property type="entry name" value="Retrotrans_Pao"/>
</dbReference>
<dbReference type="Gene3D" id="3.30.70.270">
    <property type="match status" value="1"/>
</dbReference>
<dbReference type="PANTHER" id="PTHR47331:SF5">
    <property type="entry name" value="RIBONUCLEASE H"/>
    <property type="match status" value="1"/>
</dbReference>
<dbReference type="PANTHER" id="PTHR47331">
    <property type="entry name" value="PHD-TYPE DOMAIN-CONTAINING PROTEIN"/>
    <property type="match status" value="1"/>
</dbReference>
<keyword evidence="2" id="KW-1133">Transmembrane helix</keyword>
<dbReference type="Proteomes" id="UP001303046">
    <property type="component" value="Unassembled WGS sequence"/>
</dbReference>
<dbReference type="EMBL" id="JAVFWL010000005">
    <property type="protein sequence ID" value="KAK6755880.1"/>
    <property type="molecule type" value="Genomic_DNA"/>
</dbReference>
<dbReference type="Gene3D" id="3.10.10.10">
    <property type="entry name" value="HIV Type 1 Reverse Transcriptase, subunit A, domain 1"/>
    <property type="match status" value="1"/>
</dbReference>
<keyword evidence="2" id="KW-0472">Membrane</keyword>
<reference evidence="5 6" key="1">
    <citation type="submission" date="2023-08" db="EMBL/GenBank/DDBJ databases">
        <title>A Necator americanus chromosomal reference genome.</title>
        <authorList>
            <person name="Ilik V."/>
            <person name="Petrzelkova K.J."/>
            <person name="Pardy F."/>
            <person name="Fuh T."/>
            <person name="Niatou-Singa F.S."/>
            <person name="Gouil Q."/>
            <person name="Baker L."/>
            <person name="Ritchie M.E."/>
            <person name="Jex A.R."/>
            <person name="Gazzola D."/>
            <person name="Li H."/>
            <person name="Toshio Fujiwara R."/>
            <person name="Zhan B."/>
            <person name="Aroian R.V."/>
            <person name="Pafco B."/>
            <person name="Schwarz E.M."/>
        </authorList>
    </citation>
    <scope>NUCLEOTIDE SEQUENCE [LARGE SCALE GENOMIC DNA]</scope>
    <source>
        <strain evidence="5 6">Aroian</strain>
        <tissue evidence="5">Whole animal</tissue>
    </source>
</reference>
<name>A0ABR1E0U1_NECAM</name>
<dbReference type="InterPro" id="IPR043502">
    <property type="entry name" value="DNA/RNA_pol_sf"/>
</dbReference>
<evidence type="ECO:0000313" key="6">
    <source>
        <dbReference type="Proteomes" id="UP001303046"/>
    </source>
</evidence>
<evidence type="ECO:0000256" key="1">
    <source>
        <dbReference type="SAM" id="MobiDB-lite"/>
    </source>
</evidence>
<feature type="transmembrane region" description="Helical" evidence="2">
    <location>
        <begin position="1641"/>
        <end position="1667"/>
    </location>
</feature>
<comment type="caution">
    <text evidence="5">The sequence shown here is derived from an EMBL/GenBank/DDBJ whole genome shotgun (WGS) entry which is preliminary data.</text>
</comment>
<dbReference type="SUPFAM" id="SSF56672">
    <property type="entry name" value="DNA/RNA polymerases"/>
    <property type="match status" value="1"/>
</dbReference>
<evidence type="ECO:0000313" key="5">
    <source>
        <dbReference type="EMBL" id="KAK6755880.1"/>
    </source>
</evidence>
<evidence type="ECO:0008006" key="7">
    <source>
        <dbReference type="Google" id="ProtNLM"/>
    </source>
</evidence>
<accession>A0ABR1E0U1</accession>